<keyword evidence="1" id="KW-1185">Reference proteome</keyword>
<proteinExistence type="predicted"/>
<dbReference type="WBParaSite" id="sdigi.contig24.g1948.t1">
    <property type="protein sequence ID" value="sdigi.contig24.g1948.t1"/>
    <property type="gene ID" value="sdigi.contig24.g1948"/>
</dbReference>
<accession>A0A915PLV9</accession>
<organism evidence="1 2">
    <name type="scientific">Setaria digitata</name>
    <dbReference type="NCBI Taxonomy" id="48799"/>
    <lineage>
        <taxon>Eukaryota</taxon>
        <taxon>Metazoa</taxon>
        <taxon>Ecdysozoa</taxon>
        <taxon>Nematoda</taxon>
        <taxon>Chromadorea</taxon>
        <taxon>Rhabditida</taxon>
        <taxon>Spirurina</taxon>
        <taxon>Spiruromorpha</taxon>
        <taxon>Filarioidea</taxon>
        <taxon>Setariidae</taxon>
        <taxon>Setaria</taxon>
    </lineage>
</organism>
<sequence>MHFQDYIRFSRMWLRQQQWRDCTMYACGHFLETLQYQRIRWADMADYDLGLVISLKKVHDRRGWGCGAAVQCGDGCWESGAAGEVRHYTNGTQKPGTPMGGRLISRLDARAPDNGHRHCDDNGLDYYKDNLRQSNPNKRRPFDGCFRYPTRQRQRQRRTKPTNQATDSYCLHLLRPFCAAPTDVEWDVLLECFSYLLLVTLDAKRSEGSVTGGTRDCWLVELCYSTGRNRRQVVVIVIVIVIRRYISSYASGSVHVGSEMPSQLSLNYPGLDDSDDDGDDELSRVAVKPVVVLAVYQNLSLFDFGSGGGLGAGGTRKGKAGRGGRVEIVLKTFQC</sequence>
<evidence type="ECO:0000313" key="1">
    <source>
        <dbReference type="Proteomes" id="UP000887581"/>
    </source>
</evidence>
<reference evidence="2" key="1">
    <citation type="submission" date="2022-11" db="UniProtKB">
        <authorList>
            <consortium name="WormBaseParasite"/>
        </authorList>
    </citation>
    <scope>IDENTIFICATION</scope>
</reference>
<protein>
    <submittedName>
        <fullName evidence="2">Uncharacterized protein</fullName>
    </submittedName>
</protein>
<evidence type="ECO:0000313" key="2">
    <source>
        <dbReference type="WBParaSite" id="sdigi.contig24.g1948.t1"/>
    </source>
</evidence>
<dbReference type="AlphaFoldDB" id="A0A915PLV9"/>
<dbReference type="Proteomes" id="UP000887581">
    <property type="component" value="Unplaced"/>
</dbReference>
<name>A0A915PLV9_9BILA</name>